<feature type="compositionally biased region" description="Basic and acidic residues" evidence="2">
    <location>
        <begin position="801"/>
        <end position="814"/>
    </location>
</feature>
<dbReference type="EMBL" id="JALJAT010000001">
    <property type="protein sequence ID" value="KAK4475231.1"/>
    <property type="molecule type" value="Genomic_DNA"/>
</dbReference>
<name>A0AAE1ZJG2_SCHME</name>
<feature type="compositionally biased region" description="Basic and acidic residues" evidence="2">
    <location>
        <begin position="772"/>
        <end position="788"/>
    </location>
</feature>
<keyword evidence="1" id="KW-0175">Coiled coil</keyword>
<evidence type="ECO:0000256" key="2">
    <source>
        <dbReference type="SAM" id="MobiDB-lite"/>
    </source>
</evidence>
<sequence length="814" mass="94181">MEDSSIKDIAEARLTAETYEKKYHQIEYEKEKYREEARLTKNHLELTETALRNANEKLKQYQENIKKLEDDLHTYELLKHRSQAAVVGLQKVARESQDNVIQLETRLRNLTESQSSEQKNLQKKIDEFNEFRLELGRRMGLSEVNADLSNVLEKITQRLDEAALLELRCAQSTSNLNRTITELNSIKQSTEEVTKRSGEYIHERKILNEKINLLEAKNADLTSQLTLLQNMSQAKEVIIKDLRNQIDGLQNNTQLIEEKNKQTTFKLQVESAQMKALLTSLSASLSTIDKPCKPTESDVKESIARMLDQIAQMREAGNNFQSKVQELQNQFEAQYKSGLTMNTELKHARERVQQAETDCSRMETELSGLHILYKQDQELKEKVKILLIQLCEYLGIQTNHQESTSTEMILACLDRIEHLLNRGCLPWVCVQSSEIRDHHHFKNHEPPINHEQFIQNCDNSHKCIHDVECQQSHLPCNMNTGKSIQEVECDHQQIENLTDQVIKNKGQLPLKDWQSVKKLCAVCNERLVKYLCSQLNELFEQIQGMHQINIQHPKCNDHILAKLQEELESKQLELNNVKNNFEIQKADTDKQIDELNKTIEKLNTSLKLQVQKTEKLQKLIEHQHSNSQNKYEAFKMAKSLLVDVHAKKKKLGTFRDLIGRMLDVDTRFSPNPDMIIFQRLQQLIDFAVSSRLTSIQPDITASFNKTSSNTCYPSINSFKPTMNQLPIKQLNTTYANNLALPLWDQHCEGHTILQPNYQGKLRSTLEGTDQVESERKQVHRQSVRESKLKSSTKSALHGVKKPVESSKQTDDRQY</sequence>
<evidence type="ECO:0008006" key="5">
    <source>
        <dbReference type="Google" id="ProtNLM"/>
    </source>
</evidence>
<dbReference type="AlphaFoldDB" id="A0AAE1ZJG2"/>
<dbReference type="InterPro" id="IPR039139">
    <property type="entry name" value="CCDC170-like"/>
</dbReference>
<dbReference type="PANTHER" id="PTHR18863:SF6">
    <property type="entry name" value="COILED-COIL DOMAIN-CONTAINING PROTEIN 170"/>
    <property type="match status" value="1"/>
</dbReference>
<feature type="coiled-coil region" evidence="1">
    <location>
        <begin position="9"/>
        <end position="113"/>
    </location>
</feature>
<dbReference type="Proteomes" id="UP001292079">
    <property type="component" value="Unassembled WGS sequence"/>
</dbReference>
<gene>
    <name evidence="3" type="ORF">MN116_002307</name>
</gene>
<dbReference type="PANTHER" id="PTHR18863">
    <property type="entry name" value="TSEC-2-RELATED"/>
    <property type="match status" value="1"/>
</dbReference>
<feature type="region of interest" description="Disordered" evidence="2">
    <location>
        <begin position="766"/>
        <end position="814"/>
    </location>
</feature>
<reference evidence="3" key="2">
    <citation type="journal article" date="2023" name="Infect Dis Poverty">
        <title>Chromosome-scale genome of the human blood fluke Schistosoma mekongi and its implications for public health.</title>
        <authorList>
            <person name="Zhou M."/>
            <person name="Xu L."/>
            <person name="Xu D."/>
            <person name="Chen W."/>
            <person name="Khan J."/>
            <person name="Hu Y."/>
            <person name="Huang H."/>
            <person name="Wei H."/>
            <person name="Zhang Y."/>
            <person name="Chusongsang P."/>
            <person name="Tanasarnprasert K."/>
            <person name="Hu X."/>
            <person name="Limpanont Y."/>
            <person name="Lv Z."/>
        </authorList>
    </citation>
    <scope>NUCLEOTIDE SEQUENCE</scope>
    <source>
        <strain evidence="3">LV_2022a</strain>
    </source>
</reference>
<evidence type="ECO:0000256" key="1">
    <source>
        <dbReference type="SAM" id="Coils"/>
    </source>
</evidence>
<accession>A0AAE1ZJG2</accession>
<keyword evidence="4" id="KW-1185">Reference proteome</keyword>
<feature type="coiled-coil region" evidence="1">
    <location>
        <begin position="560"/>
        <end position="612"/>
    </location>
</feature>
<feature type="coiled-coil region" evidence="1">
    <location>
        <begin position="310"/>
        <end position="365"/>
    </location>
</feature>
<organism evidence="3 4">
    <name type="scientific">Schistosoma mekongi</name>
    <name type="common">Parasitic worm</name>
    <dbReference type="NCBI Taxonomy" id="38744"/>
    <lineage>
        <taxon>Eukaryota</taxon>
        <taxon>Metazoa</taxon>
        <taxon>Spiralia</taxon>
        <taxon>Lophotrochozoa</taxon>
        <taxon>Platyhelminthes</taxon>
        <taxon>Trematoda</taxon>
        <taxon>Digenea</taxon>
        <taxon>Strigeidida</taxon>
        <taxon>Schistosomatoidea</taxon>
        <taxon>Schistosomatidae</taxon>
        <taxon>Schistosoma</taxon>
    </lineage>
</organism>
<proteinExistence type="predicted"/>
<feature type="coiled-coil region" evidence="1">
    <location>
        <begin position="204"/>
        <end position="259"/>
    </location>
</feature>
<evidence type="ECO:0000313" key="3">
    <source>
        <dbReference type="EMBL" id="KAK4475231.1"/>
    </source>
</evidence>
<protein>
    <recommendedName>
        <fullName evidence="5">Kinectin (Kinesin receptor) (CG-1 antigen)</fullName>
    </recommendedName>
</protein>
<reference evidence="3" key="1">
    <citation type="submission" date="2022-04" db="EMBL/GenBank/DDBJ databases">
        <authorList>
            <person name="Xu L."/>
            <person name="Lv Z."/>
        </authorList>
    </citation>
    <scope>NUCLEOTIDE SEQUENCE</scope>
    <source>
        <strain evidence="3">LV_2022a</strain>
    </source>
</reference>
<evidence type="ECO:0000313" key="4">
    <source>
        <dbReference type="Proteomes" id="UP001292079"/>
    </source>
</evidence>
<comment type="caution">
    <text evidence="3">The sequence shown here is derived from an EMBL/GenBank/DDBJ whole genome shotgun (WGS) entry which is preliminary data.</text>
</comment>